<dbReference type="Proteomes" id="UP001362999">
    <property type="component" value="Unassembled WGS sequence"/>
</dbReference>
<accession>A0AAW0ALG2</accession>
<dbReference type="AlphaFoldDB" id="A0AAW0ALG2"/>
<proteinExistence type="predicted"/>
<name>A0AAW0ALG2_9AGAR</name>
<keyword evidence="2" id="KW-1185">Reference proteome</keyword>
<evidence type="ECO:0000313" key="1">
    <source>
        <dbReference type="EMBL" id="KAK7013219.1"/>
    </source>
</evidence>
<dbReference type="EMBL" id="JAWWNJ010000060">
    <property type="protein sequence ID" value="KAK7013219.1"/>
    <property type="molecule type" value="Genomic_DNA"/>
</dbReference>
<protein>
    <submittedName>
        <fullName evidence="1">Uncharacterized protein</fullName>
    </submittedName>
</protein>
<evidence type="ECO:0000313" key="2">
    <source>
        <dbReference type="Proteomes" id="UP001362999"/>
    </source>
</evidence>
<sequence length="271" mass="30237">MRPLIVVGMDTVPYTVNLRAYTGRYGMFYGMFTGSYGRTISHPLIWLREVPGYFMDTECVAYDTASYGSSDGASPYRKDRPRDPVRDGYGSRIVRCLADFSSPYVNTGVLLGSNSKISEGAKRELDFSALVNPGYALATYVHPAALYSATWRGRLTSLRYAGVDIFSFLLQQSLVEFLRAAARIWTPSLVVSFRSKFISNWMIAIPIVLLGWYPPVIKMAVTSPTAFAGCRTLSPSPTVSWQRQIWQDPQFPLVSICAPLFSLTFVEVDIP</sequence>
<gene>
    <name evidence="1" type="ORF">R3P38DRAFT_2788622</name>
</gene>
<comment type="caution">
    <text evidence="1">The sequence shown here is derived from an EMBL/GenBank/DDBJ whole genome shotgun (WGS) entry which is preliminary data.</text>
</comment>
<reference evidence="1 2" key="1">
    <citation type="journal article" date="2024" name="J Genomics">
        <title>Draft genome sequencing and assembly of Favolaschia claudopus CIRM-BRFM 2984 isolated from oak limbs.</title>
        <authorList>
            <person name="Navarro D."/>
            <person name="Drula E."/>
            <person name="Chaduli D."/>
            <person name="Cazenave R."/>
            <person name="Ahrendt S."/>
            <person name="Wang J."/>
            <person name="Lipzen A."/>
            <person name="Daum C."/>
            <person name="Barry K."/>
            <person name="Grigoriev I.V."/>
            <person name="Favel A."/>
            <person name="Rosso M.N."/>
            <person name="Martin F."/>
        </authorList>
    </citation>
    <scope>NUCLEOTIDE SEQUENCE [LARGE SCALE GENOMIC DNA]</scope>
    <source>
        <strain evidence="1 2">CIRM-BRFM 2984</strain>
    </source>
</reference>
<organism evidence="1 2">
    <name type="scientific">Favolaschia claudopus</name>
    <dbReference type="NCBI Taxonomy" id="2862362"/>
    <lineage>
        <taxon>Eukaryota</taxon>
        <taxon>Fungi</taxon>
        <taxon>Dikarya</taxon>
        <taxon>Basidiomycota</taxon>
        <taxon>Agaricomycotina</taxon>
        <taxon>Agaricomycetes</taxon>
        <taxon>Agaricomycetidae</taxon>
        <taxon>Agaricales</taxon>
        <taxon>Marasmiineae</taxon>
        <taxon>Mycenaceae</taxon>
        <taxon>Favolaschia</taxon>
    </lineage>
</organism>